<organism evidence="2 3">
    <name type="scientific">Aphis craccivora</name>
    <name type="common">Cowpea aphid</name>
    <dbReference type="NCBI Taxonomy" id="307492"/>
    <lineage>
        <taxon>Eukaryota</taxon>
        <taxon>Metazoa</taxon>
        <taxon>Ecdysozoa</taxon>
        <taxon>Arthropoda</taxon>
        <taxon>Hexapoda</taxon>
        <taxon>Insecta</taxon>
        <taxon>Pterygota</taxon>
        <taxon>Neoptera</taxon>
        <taxon>Paraneoptera</taxon>
        <taxon>Hemiptera</taxon>
        <taxon>Sternorrhyncha</taxon>
        <taxon>Aphidomorpha</taxon>
        <taxon>Aphidoidea</taxon>
        <taxon>Aphididae</taxon>
        <taxon>Aphidini</taxon>
        <taxon>Aphis</taxon>
        <taxon>Aphis</taxon>
    </lineage>
</organism>
<evidence type="ECO:0000313" key="3">
    <source>
        <dbReference type="Proteomes" id="UP000478052"/>
    </source>
</evidence>
<evidence type="ECO:0000256" key="1">
    <source>
        <dbReference type="SAM" id="Phobius"/>
    </source>
</evidence>
<proteinExistence type="predicted"/>
<keyword evidence="1" id="KW-0812">Transmembrane</keyword>
<name>A0A6G0WIJ9_APHCR</name>
<keyword evidence="1" id="KW-0472">Membrane</keyword>
<protein>
    <submittedName>
        <fullName evidence="2">Uncharacterized protein</fullName>
    </submittedName>
</protein>
<sequence length="131" mass="15588">MEELIKNFFLSYNHRYKKNRFGRKLVLRKNSRFSLIFFLGFFSSFLKTIGNFLLLTPQKISWMPFPKFFNVKHLMALYGRLRASNLLLYSSVVLKEHDTLILYCHCQICGQSLLAEIRPYELDNFVVFGMD</sequence>
<gene>
    <name evidence="2" type="ORF">FWK35_00026018</name>
</gene>
<reference evidence="2 3" key="1">
    <citation type="submission" date="2019-08" db="EMBL/GenBank/DDBJ databases">
        <title>Whole genome of Aphis craccivora.</title>
        <authorList>
            <person name="Voronova N.V."/>
            <person name="Shulinski R.S."/>
            <person name="Bandarenka Y.V."/>
            <person name="Zhorov D.G."/>
            <person name="Warner D."/>
        </authorList>
    </citation>
    <scope>NUCLEOTIDE SEQUENCE [LARGE SCALE GENOMIC DNA]</scope>
    <source>
        <strain evidence="2">180601</strain>
        <tissue evidence="2">Whole Body</tissue>
    </source>
</reference>
<comment type="caution">
    <text evidence="2">The sequence shown here is derived from an EMBL/GenBank/DDBJ whole genome shotgun (WGS) entry which is preliminary data.</text>
</comment>
<keyword evidence="1" id="KW-1133">Transmembrane helix</keyword>
<dbReference type="Proteomes" id="UP000478052">
    <property type="component" value="Unassembled WGS sequence"/>
</dbReference>
<keyword evidence="3" id="KW-1185">Reference proteome</keyword>
<accession>A0A6G0WIJ9</accession>
<dbReference type="AlphaFoldDB" id="A0A6G0WIJ9"/>
<feature type="transmembrane region" description="Helical" evidence="1">
    <location>
        <begin position="33"/>
        <end position="55"/>
    </location>
</feature>
<dbReference type="EMBL" id="VUJU01008702">
    <property type="protein sequence ID" value="KAF0727028.1"/>
    <property type="molecule type" value="Genomic_DNA"/>
</dbReference>
<evidence type="ECO:0000313" key="2">
    <source>
        <dbReference type="EMBL" id="KAF0727028.1"/>
    </source>
</evidence>